<protein>
    <submittedName>
        <fullName evidence="1">Uncharacterized protein</fullName>
    </submittedName>
</protein>
<gene>
    <name evidence="1" type="ORF">G210_2336</name>
</gene>
<dbReference type="HOGENOM" id="CLU_3037850_0_0_1"/>
<feature type="non-terminal residue" evidence="1">
    <location>
        <position position="1"/>
    </location>
</feature>
<sequence length="55" mass="6278">FKLDPGKYETENLEVTDLGFIPIVTSEKIGKSGGNFYLFMKKPVNVRNSWLSKIQ</sequence>
<comment type="caution">
    <text evidence="1">The sequence shown here is derived from an EMBL/GenBank/DDBJ whole genome shotgun (WGS) entry which is preliminary data.</text>
</comment>
<dbReference type="EMBL" id="AOGT01000188">
    <property type="protein sequence ID" value="EMG50539.1"/>
    <property type="molecule type" value="Genomic_DNA"/>
</dbReference>
<dbReference type="AlphaFoldDB" id="M3K6S4"/>
<reference evidence="1 2" key="1">
    <citation type="submission" date="2013-02" db="EMBL/GenBank/DDBJ databases">
        <title>Genome sequence of Candida maltosa Xu316, a potential industrial strain for xylitol and ethanol production.</title>
        <authorList>
            <person name="Yu J."/>
            <person name="Wang Q."/>
            <person name="Geng X."/>
            <person name="Bao W."/>
            <person name="He P."/>
            <person name="Cai J."/>
        </authorList>
    </citation>
    <scope>NUCLEOTIDE SEQUENCE [LARGE SCALE GENOMIC DNA]</scope>
    <source>
        <strain evidence="2">Xu316</strain>
    </source>
</reference>
<dbReference type="Proteomes" id="UP000011777">
    <property type="component" value="Unassembled WGS sequence"/>
</dbReference>
<keyword evidence="2" id="KW-1185">Reference proteome</keyword>
<evidence type="ECO:0000313" key="2">
    <source>
        <dbReference type="Proteomes" id="UP000011777"/>
    </source>
</evidence>
<accession>M3K6S4</accession>
<proteinExistence type="predicted"/>
<name>M3K6S4_CANMX</name>
<organism evidence="1 2">
    <name type="scientific">Candida maltosa (strain Xu316)</name>
    <name type="common">Yeast</name>
    <dbReference type="NCBI Taxonomy" id="1245528"/>
    <lineage>
        <taxon>Eukaryota</taxon>
        <taxon>Fungi</taxon>
        <taxon>Dikarya</taxon>
        <taxon>Ascomycota</taxon>
        <taxon>Saccharomycotina</taxon>
        <taxon>Pichiomycetes</taxon>
        <taxon>Debaryomycetaceae</taxon>
        <taxon>Candida/Lodderomyces clade</taxon>
        <taxon>Candida</taxon>
    </lineage>
</organism>
<evidence type="ECO:0000313" key="1">
    <source>
        <dbReference type="EMBL" id="EMG50539.1"/>
    </source>
</evidence>